<gene>
    <name evidence="1" type="ORF">SAMN04488028_103183</name>
</gene>
<reference evidence="2" key="1">
    <citation type="submission" date="2016-11" db="EMBL/GenBank/DDBJ databases">
        <authorList>
            <person name="Varghese N."/>
            <person name="Submissions S."/>
        </authorList>
    </citation>
    <scope>NUCLEOTIDE SEQUENCE [LARGE SCALE GENOMIC DNA]</scope>
    <source>
        <strain evidence="2">DSM 26134</strain>
    </source>
</reference>
<dbReference type="EMBL" id="FRAA01000003">
    <property type="protein sequence ID" value="SHK15627.1"/>
    <property type="molecule type" value="Genomic_DNA"/>
</dbReference>
<dbReference type="Proteomes" id="UP000184474">
    <property type="component" value="Unassembled WGS sequence"/>
</dbReference>
<sequence length="72" mass="8275">MDLQTSKIELAKLILNLENPSILQKIKDLIQSQYEDFGEELTKSETEEIEIALNLLDKGSRTSFDDYLKKVS</sequence>
<evidence type="ECO:0000313" key="2">
    <source>
        <dbReference type="Proteomes" id="UP000184474"/>
    </source>
</evidence>
<proteinExistence type="predicted"/>
<protein>
    <submittedName>
        <fullName evidence="1">Uncharacterized protein</fullName>
    </submittedName>
</protein>
<dbReference type="AlphaFoldDB" id="A0A1M6Q654"/>
<dbReference type="STRING" id="156994.SAMN04488028_103183"/>
<keyword evidence="2" id="KW-1185">Reference proteome</keyword>
<accession>A0A1M6Q654</accession>
<name>A0A1M6Q654_REIAG</name>
<evidence type="ECO:0000313" key="1">
    <source>
        <dbReference type="EMBL" id="SHK15627.1"/>
    </source>
</evidence>
<organism evidence="1 2">
    <name type="scientific">Reichenbachiella agariperforans</name>
    <dbReference type="NCBI Taxonomy" id="156994"/>
    <lineage>
        <taxon>Bacteria</taxon>
        <taxon>Pseudomonadati</taxon>
        <taxon>Bacteroidota</taxon>
        <taxon>Cytophagia</taxon>
        <taxon>Cytophagales</taxon>
        <taxon>Reichenbachiellaceae</taxon>
        <taxon>Reichenbachiella</taxon>
    </lineage>
</organism>
<dbReference type="RefSeq" id="WP_073122175.1">
    <property type="nucleotide sequence ID" value="NZ_FRAA01000003.1"/>
</dbReference>